<proteinExistence type="predicted"/>
<accession>A0AA88T5J3</accession>
<keyword evidence="2" id="KW-1185">Reference proteome</keyword>
<evidence type="ECO:0000313" key="2">
    <source>
        <dbReference type="Proteomes" id="UP001187415"/>
    </source>
</evidence>
<comment type="caution">
    <text evidence="1">The sequence shown here is derived from an EMBL/GenBank/DDBJ whole genome shotgun (WGS) entry which is preliminary data.</text>
</comment>
<sequence>MSAGERKETWDRLHRFRTEHMTFWPKSHPVMFPHLQTDHWSKMKIMVPVYFATVPAALLKDTVNESHEAVLNNTTSSNSVLLPQLTKKDLTINDPVLSTVQAYSIHLNKPKISPQNMPQYRNKFNDRAKQGFRYWLIEKKTPTCKRYCFGAYKTPLGLPKV</sequence>
<dbReference type="EMBL" id="JAUPFM010000001">
    <property type="protein sequence ID" value="KAK2862203.1"/>
    <property type="molecule type" value="Genomic_DNA"/>
</dbReference>
<gene>
    <name evidence="1" type="ORF">Q5P01_001736</name>
</gene>
<dbReference type="Proteomes" id="UP001187415">
    <property type="component" value="Unassembled WGS sequence"/>
</dbReference>
<evidence type="ECO:0000313" key="1">
    <source>
        <dbReference type="EMBL" id="KAK2862203.1"/>
    </source>
</evidence>
<dbReference type="AlphaFoldDB" id="A0AA88T5J3"/>
<organism evidence="1 2">
    <name type="scientific">Channa striata</name>
    <name type="common">Snakehead murrel</name>
    <name type="synonym">Ophicephalus striatus</name>
    <dbReference type="NCBI Taxonomy" id="64152"/>
    <lineage>
        <taxon>Eukaryota</taxon>
        <taxon>Metazoa</taxon>
        <taxon>Chordata</taxon>
        <taxon>Craniata</taxon>
        <taxon>Vertebrata</taxon>
        <taxon>Euteleostomi</taxon>
        <taxon>Actinopterygii</taxon>
        <taxon>Neopterygii</taxon>
        <taxon>Teleostei</taxon>
        <taxon>Neoteleostei</taxon>
        <taxon>Acanthomorphata</taxon>
        <taxon>Anabantaria</taxon>
        <taxon>Anabantiformes</taxon>
        <taxon>Channoidei</taxon>
        <taxon>Channidae</taxon>
        <taxon>Channa</taxon>
    </lineage>
</organism>
<protein>
    <submittedName>
        <fullName evidence="1">Uncharacterized protein</fullName>
    </submittedName>
</protein>
<name>A0AA88T5J3_CHASR</name>
<reference evidence="1" key="1">
    <citation type="submission" date="2023-07" db="EMBL/GenBank/DDBJ databases">
        <title>Chromosome-level Genome Assembly of Striped Snakehead (Channa striata).</title>
        <authorList>
            <person name="Liu H."/>
        </authorList>
    </citation>
    <scope>NUCLEOTIDE SEQUENCE</scope>
    <source>
        <strain evidence="1">Gz</strain>
        <tissue evidence="1">Muscle</tissue>
    </source>
</reference>